<dbReference type="Gene3D" id="3.40.50.1110">
    <property type="entry name" value="SGNH hydrolase"/>
    <property type="match status" value="1"/>
</dbReference>
<dbReference type="AlphaFoldDB" id="A0A1G6M3I3"/>
<reference evidence="2" key="1">
    <citation type="submission" date="2016-10" db="EMBL/GenBank/DDBJ databases">
        <authorList>
            <person name="Varghese N."/>
            <person name="Submissions S."/>
        </authorList>
    </citation>
    <scope>NUCLEOTIDE SEQUENCE [LARGE SCALE GENOMIC DNA]</scope>
    <source>
        <strain evidence="2">DSM 22619</strain>
    </source>
</reference>
<gene>
    <name evidence="1" type="ORF">SAMN04487824_11821</name>
</gene>
<dbReference type="STRING" id="604330.SAMN04489857_0153"/>
<proteinExistence type="predicted"/>
<organism evidence="1 2">
    <name type="scientific">Parafannyhessea umbonata</name>
    <dbReference type="NCBI Taxonomy" id="604330"/>
    <lineage>
        <taxon>Bacteria</taxon>
        <taxon>Bacillati</taxon>
        <taxon>Actinomycetota</taxon>
        <taxon>Coriobacteriia</taxon>
        <taxon>Coriobacteriales</taxon>
        <taxon>Atopobiaceae</taxon>
        <taxon>Parafannyhessea</taxon>
    </lineage>
</organism>
<dbReference type="SUPFAM" id="SSF52266">
    <property type="entry name" value="SGNH hydrolase"/>
    <property type="match status" value="1"/>
</dbReference>
<dbReference type="RefSeq" id="WP_090847138.1">
    <property type="nucleotide sequence ID" value="NZ_FMZL01000018.1"/>
</dbReference>
<dbReference type="InterPro" id="IPR036514">
    <property type="entry name" value="SGNH_hydro_sf"/>
</dbReference>
<evidence type="ECO:0008006" key="3">
    <source>
        <dbReference type="Google" id="ProtNLM"/>
    </source>
</evidence>
<evidence type="ECO:0000313" key="1">
    <source>
        <dbReference type="EMBL" id="SDC50098.1"/>
    </source>
</evidence>
<dbReference type="EMBL" id="FMZL01000018">
    <property type="protein sequence ID" value="SDC50098.1"/>
    <property type="molecule type" value="Genomic_DNA"/>
</dbReference>
<evidence type="ECO:0000313" key="2">
    <source>
        <dbReference type="Proteomes" id="UP000198528"/>
    </source>
</evidence>
<name>A0A1G6M3I3_9ACTN</name>
<dbReference type="Proteomes" id="UP000198528">
    <property type="component" value="Unassembled WGS sequence"/>
</dbReference>
<accession>A0A1G6M3I3</accession>
<keyword evidence="2" id="KW-1185">Reference proteome</keyword>
<protein>
    <recommendedName>
        <fullName evidence="3">SGNH/GDSL hydrolase family protein</fullName>
    </recommendedName>
</protein>
<sequence>MRILMLGNSLTTAHGLPDRLASALDAEVVVHARGGARLAEHLNPKTRNGARTLAALAPVDPGGEPAHPFWDYVVLQEMSHAPATTPEAYARSAAALCALARGAGATPVIYATWAYREGSAKLARLGLSYAQMHDLMHDSFVRVAAQNEAILADACDAFYGAADPAALYAPDGVHPSQMGTGVAASVLACAMDAATPWSHAR</sequence>